<dbReference type="Proteomes" id="UP001159042">
    <property type="component" value="Unassembled WGS sequence"/>
</dbReference>
<evidence type="ECO:0000313" key="1">
    <source>
        <dbReference type="EMBL" id="KAJ8909951.1"/>
    </source>
</evidence>
<dbReference type="EMBL" id="JANEYG010000384">
    <property type="protein sequence ID" value="KAJ8909951.1"/>
    <property type="molecule type" value="Genomic_DNA"/>
</dbReference>
<evidence type="ECO:0008006" key="3">
    <source>
        <dbReference type="Google" id="ProtNLM"/>
    </source>
</evidence>
<name>A0AAV8V721_9CUCU</name>
<comment type="caution">
    <text evidence="1">The sequence shown here is derived from an EMBL/GenBank/DDBJ whole genome shotgun (WGS) entry which is preliminary data.</text>
</comment>
<dbReference type="AlphaFoldDB" id="A0AAV8V721"/>
<reference evidence="1 2" key="1">
    <citation type="journal article" date="2023" name="Insect Mol. Biol.">
        <title>Genome sequencing provides insights into the evolution of gene families encoding plant cell wall-degrading enzymes in longhorned beetles.</title>
        <authorList>
            <person name="Shin N.R."/>
            <person name="Okamura Y."/>
            <person name="Kirsch R."/>
            <person name="Pauchet Y."/>
        </authorList>
    </citation>
    <scope>NUCLEOTIDE SEQUENCE [LARGE SCALE GENOMIC DNA]</scope>
    <source>
        <strain evidence="1">EAD_L_NR</strain>
    </source>
</reference>
<gene>
    <name evidence="1" type="ORF">NQ315_004018</name>
</gene>
<proteinExistence type="predicted"/>
<sequence length="90" mass="9782">MPKNVPTTLIMQAVTLFIRTIITMVRSWPNDLGRERPSVRLAVLAGDAVSTMSADHSHVMRAALCSCETGIPNSAVSYQHSVCLVQRSAD</sequence>
<keyword evidence="2" id="KW-1185">Reference proteome</keyword>
<accession>A0AAV8V721</accession>
<protein>
    <recommendedName>
        <fullName evidence="3">Secreted protein</fullName>
    </recommendedName>
</protein>
<evidence type="ECO:0000313" key="2">
    <source>
        <dbReference type="Proteomes" id="UP001159042"/>
    </source>
</evidence>
<organism evidence="1 2">
    <name type="scientific">Exocentrus adspersus</name>
    <dbReference type="NCBI Taxonomy" id="1586481"/>
    <lineage>
        <taxon>Eukaryota</taxon>
        <taxon>Metazoa</taxon>
        <taxon>Ecdysozoa</taxon>
        <taxon>Arthropoda</taxon>
        <taxon>Hexapoda</taxon>
        <taxon>Insecta</taxon>
        <taxon>Pterygota</taxon>
        <taxon>Neoptera</taxon>
        <taxon>Endopterygota</taxon>
        <taxon>Coleoptera</taxon>
        <taxon>Polyphaga</taxon>
        <taxon>Cucujiformia</taxon>
        <taxon>Chrysomeloidea</taxon>
        <taxon>Cerambycidae</taxon>
        <taxon>Lamiinae</taxon>
        <taxon>Acanthocinini</taxon>
        <taxon>Exocentrus</taxon>
    </lineage>
</organism>